<feature type="domain" description="GCVT N-terminal" evidence="1">
    <location>
        <begin position="33"/>
        <end position="242"/>
    </location>
</feature>
<evidence type="ECO:0000313" key="3">
    <source>
        <dbReference type="Proteomes" id="UP001208938"/>
    </source>
</evidence>
<sequence>MTAKTLQNKIDQAGGDLIGMLRNSPTGFYQFPVPSEWTNWRDEQRAWGETVVLFDQSYHMTDIYLSGPDVRRLLAETSINNYTDFPVGKAFQYVATSPDGYCIGDAIGFHLADGRVNIVGKPTAPAWLIHKAKTGGYDVDVVEDTRVLDGGKQRQVFRLQLQGPNALKLIEKLNGGPLPETRPFGMCDFAIAGVAITGLRHGMAGAPGMEFWGDYGQKGAVVDAILKAGEEFGLRRGGARTYSSSGPQSGWVGALLPAIYSQPDLRAFREALSATSYEATLSQGGSFVSDRIEDFYMDPWDLGYNRLIHWDHDFIGRDALLARKEQTHRKKIWLHWNDDDARRVLGSLLGDGPRYKYMEWPSAMYASCPLDRVSINGTPIGKAVYAAYTVHVGSWFSVGIIDEDKVDFGSEAVLTWGEPVQTGKSAVEPHEQTEIRVTMRKTALG</sequence>
<dbReference type="InterPro" id="IPR006222">
    <property type="entry name" value="GCVT_N"/>
</dbReference>
<dbReference type="Pfam" id="PF01571">
    <property type="entry name" value="GCV_T"/>
    <property type="match status" value="1"/>
</dbReference>
<evidence type="ECO:0000313" key="2">
    <source>
        <dbReference type="EMBL" id="MCW1932286.1"/>
    </source>
</evidence>
<dbReference type="InterPro" id="IPR028896">
    <property type="entry name" value="GcvT/YgfZ/DmdA"/>
</dbReference>
<dbReference type="EMBL" id="JAPDFL010000001">
    <property type="protein sequence ID" value="MCW1932286.1"/>
    <property type="molecule type" value="Genomic_DNA"/>
</dbReference>
<dbReference type="Gene3D" id="3.30.1360.120">
    <property type="entry name" value="Probable tRNA modification gtpase trme, domain 1"/>
    <property type="match status" value="1"/>
</dbReference>
<dbReference type="Proteomes" id="UP001208938">
    <property type="component" value="Unassembled WGS sequence"/>
</dbReference>
<gene>
    <name evidence="2" type="ORF">OKW52_08445</name>
</gene>
<evidence type="ECO:0000259" key="1">
    <source>
        <dbReference type="Pfam" id="PF01571"/>
    </source>
</evidence>
<dbReference type="GO" id="GO:0016740">
    <property type="term" value="F:transferase activity"/>
    <property type="evidence" value="ECO:0007669"/>
    <property type="project" value="UniProtKB-KW"/>
</dbReference>
<dbReference type="InterPro" id="IPR027266">
    <property type="entry name" value="TrmE/GcvT-like"/>
</dbReference>
<comment type="caution">
    <text evidence="2">The sequence shown here is derived from an EMBL/GenBank/DDBJ whole genome shotgun (WGS) entry which is preliminary data.</text>
</comment>
<dbReference type="PANTHER" id="PTHR43757">
    <property type="entry name" value="AMINOMETHYLTRANSFERASE"/>
    <property type="match status" value="1"/>
</dbReference>
<name>A0ABT3GXN8_9RHOB</name>
<protein>
    <submittedName>
        <fullName evidence="2">Aminomethyl transferase family protein</fullName>
    </submittedName>
</protein>
<reference evidence="2 3" key="1">
    <citation type="submission" date="2022-10" db="EMBL/GenBank/DDBJ databases">
        <title>Pararhodobacter sp. nov., isolated from marine algae.</title>
        <authorList>
            <person name="Choi B.J."/>
            <person name="Kim J.M."/>
            <person name="Lee J.K."/>
            <person name="Choi D.G."/>
            <person name="Jeon C.O."/>
        </authorList>
    </citation>
    <scope>NUCLEOTIDE SEQUENCE [LARGE SCALE GENOMIC DNA]</scope>
    <source>
        <strain evidence="2 3">ZQ420</strain>
    </source>
</reference>
<keyword evidence="2" id="KW-0808">Transferase</keyword>
<dbReference type="PANTHER" id="PTHR43757:SF2">
    <property type="entry name" value="AMINOMETHYLTRANSFERASE, MITOCHONDRIAL"/>
    <property type="match status" value="1"/>
</dbReference>
<proteinExistence type="predicted"/>
<organism evidence="2 3">
    <name type="scientific">Pararhodobacter zhoushanensis</name>
    <dbReference type="NCBI Taxonomy" id="2479545"/>
    <lineage>
        <taxon>Bacteria</taxon>
        <taxon>Pseudomonadati</taxon>
        <taxon>Pseudomonadota</taxon>
        <taxon>Alphaproteobacteria</taxon>
        <taxon>Rhodobacterales</taxon>
        <taxon>Paracoccaceae</taxon>
        <taxon>Pararhodobacter</taxon>
    </lineage>
</organism>
<keyword evidence="3" id="KW-1185">Reference proteome</keyword>
<accession>A0ABT3GXN8</accession>
<dbReference type="RefSeq" id="WP_264505303.1">
    <property type="nucleotide sequence ID" value="NZ_JAPDFL010000001.1"/>
</dbReference>
<dbReference type="SUPFAM" id="SSF103025">
    <property type="entry name" value="Folate-binding domain"/>
    <property type="match status" value="1"/>
</dbReference>